<keyword evidence="2" id="KW-0812">Transmembrane</keyword>
<evidence type="ECO:0000256" key="1">
    <source>
        <dbReference type="SAM" id="MobiDB-lite"/>
    </source>
</evidence>
<evidence type="ECO:0000313" key="3">
    <source>
        <dbReference type="EMBL" id="KXH62048.1"/>
    </source>
</evidence>
<organism evidence="3 4">
    <name type="scientific">Colletotrichum nymphaeae SA-01</name>
    <dbReference type="NCBI Taxonomy" id="1460502"/>
    <lineage>
        <taxon>Eukaryota</taxon>
        <taxon>Fungi</taxon>
        <taxon>Dikarya</taxon>
        <taxon>Ascomycota</taxon>
        <taxon>Pezizomycotina</taxon>
        <taxon>Sordariomycetes</taxon>
        <taxon>Hypocreomycetidae</taxon>
        <taxon>Glomerellales</taxon>
        <taxon>Glomerellaceae</taxon>
        <taxon>Colletotrichum</taxon>
        <taxon>Colletotrichum acutatum species complex</taxon>
    </lineage>
</organism>
<dbReference type="AlphaFoldDB" id="A0A135UNS5"/>
<comment type="caution">
    <text evidence="3">The sequence shown here is derived from an EMBL/GenBank/DDBJ whole genome shotgun (WGS) entry which is preliminary data.</text>
</comment>
<dbReference type="Pfam" id="PF11374">
    <property type="entry name" value="DUF3176"/>
    <property type="match status" value="1"/>
</dbReference>
<feature type="region of interest" description="Disordered" evidence="1">
    <location>
        <begin position="1"/>
        <end position="63"/>
    </location>
</feature>
<reference evidence="3 4" key="1">
    <citation type="submission" date="2014-02" db="EMBL/GenBank/DDBJ databases">
        <title>The genome sequence of Colletotrichum nymphaeae SA-01.</title>
        <authorList>
            <person name="Baroncelli R."/>
            <person name="Thon M.R."/>
        </authorList>
    </citation>
    <scope>NUCLEOTIDE SEQUENCE [LARGE SCALE GENOMIC DNA]</scope>
    <source>
        <strain evidence="3 4">SA-01</strain>
    </source>
</reference>
<dbReference type="Proteomes" id="UP000070054">
    <property type="component" value="Unassembled WGS sequence"/>
</dbReference>
<protein>
    <submittedName>
        <fullName evidence="3">Uncharacterized protein</fullName>
    </submittedName>
</protein>
<sequence>MSSSRSSPRDDAMGSLDVPQLPPIDLSPNSFYVFSSPSQETISPPSRVTTPEPEHEPSDPAPLYSLIANTESAEDAEQSSQDKKPRLSDGQARLLPSGEYHWALELSAIILSIISFAAILILLPLYQNKPLSSWKFSISFNTVISTLGATSRASLAFAISACISQGKWNWFRRRDENVMVFDRFEEASRGPWGSVRLLWWTKLTHWIALGALSAVILVGFEPFLQAVITFSGENVNYTDSTMASHIGRADRLDAGEFSIFSYGHSEFEMPEPWGSFLQAPMKTECDFGAMAAVWEGLSDLSSPESTKAAFECSTGNCTWNSFGSVAVCSSCNDISSTIEKSWGQAWWDEDVVTLPNELNYPKLGDKPNYTRFEIPYLNLSISNFNGNKSKGEYIDEAKASAELTAQSTYNPGRTLTFGHLQSLIYSFSIMSANRDFRLREKKWEDSGVTATECALYFCTNIYESFVEQNVLQEKVAGSYANRNLDSFLSGSSPDIKNNSTLTKAFNTFMNHSLFVGYYDAPRTDLQLVISPAEHFAATGHIVGDDLRFNISHNTVGSFIEWLAVRITGRVIPTTANKPDETKLLVYPRAPTEHAVSTPTEIISSLAASQDIPRTFEMVAASLTKWIRNRSFQTNPHLGVTKEWVIKIRVNWAFLSLPMGALIGGSWRGSSLATLAHGLDVESRSFLREASDSARIASQARTLEVKFVDSEGGPELVRGTKTSRPAHDSA</sequence>
<dbReference type="InterPro" id="IPR021514">
    <property type="entry name" value="DUF3176"/>
</dbReference>
<accession>A0A135UNS5</accession>
<gene>
    <name evidence="3" type="ORF">CNYM01_02341</name>
</gene>
<name>A0A135UNS5_9PEZI</name>
<feature type="transmembrane region" description="Helical" evidence="2">
    <location>
        <begin position="138"/>
        <end position="164"/>
    </location>
</feature>
<dbReference type="PANTHER" id="PTHR35394">
    <property type="entry name" value="DUF3176 DOMAIN-CONTAINING PROTEIN"/>
    <property type="match status" value="1"/>
</dbReference>
<dbReference type="EMBL" id="JEMN01000336">
    <property type="protein sequence ID" value="KXH62048.1"/>
    <property type="molecule type" value="Genomic_DNA"/>
</dbReference>
<proteinExistence type="predicted"/>
<dbReference type="OrthoDB" id="5242705at2759"/>
<keyword evidence="2" id="KW-1133">Transmembrane helix</keyword>
<evidence type="ECO:0000256" key="2">
    <source>
        <dbReference type="SAM" id="Phobius"/>
    </source>
</evidence>
<feature type="transmembrane region" description="Helical" evidence="2">
    <location>
        <begin position="206"/>
        <end position="228"/>
    </location>
</feature>
<keyword evidence="2" id="KW-0472">Membrane</keyword>
<keyword evidence="4" id="KW-1185">Reference proteome</keyword>
<feature type="compositionally biased region" description="Polar residues" evidence="1">
    <location>
        <begin position="27"/>
        <end position="49"/>
    </location>
</feature>
<evidence type="ECO:0000313" key="4">
    <source>
        <dbReference type="Proteomes" id="UP000070054"/>
    </source>
</evidence>
<dbReference type="PANTHER" id="PTHR35394:SF5">
    <property type="entry name" value="DUF3176 DOMAIN-CONTAINING PROTEIN"/>
    <property type="match status" value="1"/>
</dbReference>
<feature type="transmembrane region" description="Helical" evidence="2">
    <location>
        <begin position="102"/>
        <end position="126"/>
    </location>
</feature>